<accession>N1Q6P8</accession>
<dbReference type="VEuPathDB" id="FungiDB:MYCFIDRAFT_192407"/>
<protein>
    <submittedName>
        <fullName evidence="2">Uncharacterized protein</fullName>
    </submittedName>
</protein>
<feature type="region of interest" description="Disordered" evidence="1">
    <location>
        <begin position="293"/>
        <end position="373"/>
    </location>
</feature>
<dbReference type="STRING" id="383855.N1Q6P8"/>
<feature type="region of interest" description="Disordered" evidence="1">
    <location>
        <begin position="162"/>
        <end position="243"/>
    </location>
</feature>
<dbReference type="Proteomes" id="UP000016932">
    <property type="component" value="Unassembled WGS sequence"/>
</dbReference>
<sequence length="1707" mass="192752">MFSMDAISAKLLPTFLRDMGRALASKDRRVEDVFHLGEEKMRNSRSSLVPTQAIEKVPGTQPWREGNANSSLSIILAQDPNRQGSAKADALSLADRLYLAWHSETVGDEAEEPVVVAEESTVLHAILQPLCLVLWSGLVHCISSLASLLGVRHSADPLRVTTNYDPRPLLPQNEDSNVEGTSPPHVESPSEEGKEQRSKKHAASTPLTAARRESTAAAGSSYKRIKRHKGDTTSETGGSTAWNGKLDCVCHDTTSTHNASRASHAIPDRFVRTKGPHEICKKARFLKLQNVDSAGDGHKDDFTTNPKRKSICQSQLQTPRTTSEDDHHRFFDHPQRVRKSSRRRKQLSGLGEHEGGSMASLPAQNVHDPSPPALTVQRISRHVDFLYQSSNDLWNSADSATSFLEFQLRRTLDEIEVVYNLDSTSIPRDTEIDADLVAEAELKLLNVAFMLRSVRDRPHLLHSRHTAVDLAVIKLDLARQSLSRLRAELKPMVKVSERHFAQDSWILAKLSNASIRVRSLKERRLLIRDSLSLLGTAYADVRLNSDYASIENEHRVLEARSRGISVLSSNRNVQDELRKITWLVETELRALDEDRFYANDFRSRADYVDLPELRDEEMIGMTPTDFIPKSPMAHNLTKASESDLVEFQHRMKSLHQSTELVKALPEDEKTAIASVLRAEIAELLSAIGAGFDSHNPNIRSIVGELISSARAQLELLGPAVSNGDDDGNEQWQHNPRNIRESNVSNDRLPKSPKTQPGTSTSGRLEARTPTKSETWAIMEVDGKSDEITTVPSPVFDVHVPHFVRELAFRLEDLCARIDVTLLPLRARQVELQVPFWRDDEVTSLLHRLNGHRQDVEKLDAELRAALLVEEEHEGLQMIIAKSHETLHVLCDQMVDLKRHLPRDVSGFITSDPRIIVLVDRFYNRMHGRSENWEVVNIWSLDIFKEESAKIVKELERVDPGGACSDAMAKLLTTLSKLEYLKETGSTLAKTNRSSIQAMQTIVDILGSVEVCSRTAVALYMELAARSQHGWRIGGPPEVIQSLQFWIDNSVYPYSDGSHVGLGDFAFSGPQALLTSLHALQVCRTGVRYEDVLRAMFRDIDQKTELEGWPYLSPSDCLADPTEHYESYIKAFLWDIVQRDGVRSAEYVAEREKLLVCNSFGRQQLRVMLGFMESRGFLNDRQDGIHQLGVVTKSEVITDGGFVATAEILDPAIKPRPPATPDRTTIWLYNTNAEGRAQVAVVERNEKTGRLHRTQDLVLVTWQGFARQLRNQGRSRGRHTVKTWGLKVPSSQDDAEVPETDDEEEKEYFEIIEVPKEKHHKKDNVRRHVPQGDSADDVSGESDTIIKGKNGKPIEPRRDERPPSDHESWRIAGDESLIRSLEERTASGYLMGRTFPDEELLCGPEAMLEALKFCLVEETPKLLEFHKLLSKMFVNYSEKGEIPMGTTGQPTEAYAECVRTFIETLHLDSEPEDFYAISNFSPLQLQCVLDFMMMGDDGAPSGMYTTQIDVVPQIAIITPIEGEIESEMLVEAYRLQSSYFVPGAPTMNIWLYMDRSTHEQREGSRPIYHYRELKWQYSIMDIEESKPQVEQWGLKTETAQSQAYRLETALLSGYRHLYKTKIAEQRRKRNRKIWDAIEQGEHSDDQDSAHRSQASLEERASRRGENSRHETRSARAVLEVCTMLSLLDETCTAEVEVFALIRREAIVK</sequence>
<gene>
    <name evidence="2" type="ORF">MYCFIDRAFT_192407</name>
</gene>
<keyword evidence="3" id="KW-1185">Reference proteome</keyword>
<organism evidence="2 3">
    <name type="scientific">Pseudocercospora fijiensis (strain CIRAD86)</name>
    <name type="common">Black leaf streak disease fungus</name>
    <name type="synonym">Mycosphaerella fijiensis</name>
    <dbReference type="NCBI Taxonomy" id="383855"/>
    <lineage>
        <taxon>Eukaryota</taxon>
        <taxon>Fungi</taxon>
        <taxon>Dikarya</taxon>
        <taxon>Ascomycota</taxon>
        <taxon>Pezizomycotina</taxon>
        <taxon>Dothideomycetes</taxon>
        <taxon>Dothideomycetidae</taxon>
        <taxon>Mycosphaerellales</taxon>
        <taxon>Mycosphaerellaceae</taxon>
        <taxon>Pseudocercospora</taxon>
    </lineage>
</organism>
<evidence type="ECO:0000313" key="3">
    <source>
        <dbReference type="Proteomes" id="UP000016932"/>
    </source>
</evidence>
<feature type="compositionally biased region" description="Basic residues" evidence="1">
    <location>
        <begin position="336"/>
        <end position="346"/>
    </location>
</feature>
<dbReference type="EMBL" id="KB446555">
    <property type="protein sequence ID" value="EME88169.1"/>
    <property type="molecule type" value="Genomic_DNA"/>
</dbReference>
<feature type="compositionally biased region" description="Basic residues" evidence="1">
    <location>
        <begin position="1316"/>
        <end position="1328"/>
    </location>
</feature>
<feature type="compositionally biased region" description="Polar residues" evidence="1">
    <location>
        <begin position="311"/>
        <end position="321"/>
    </location>
</feature>
<feature type="compositionally biased region" description="Basic and acidic residues" evidence="1">
    <location>
        <begin position="1351"/>
        <end position="1372"/>
    </location>
</feature>
<dbReference type="HOGENOM" id="CLU_240699_0_0_1"/>
<feature type="region of interest" description="Disordered" evidence="1">
    <location>
        <begin position="718"/>
        <end position="773"/>
    </location>
</feature>
<proteinExistence type="predicted"/>
<feature type="compositionally biased region" description="Polar residues" evidence="1">
    <location>
        <begin position="752"/>
        <end position="762"/>
    </location>
</feature>
<feature type="compositionally biased region" description="Polar residues" evidence="1">
    <location>
        <begin position="233"/>
        <end position="242"/>
    </location>
</feature>
<name>N1Q6P8_PSEFD</name>
<feature type="region of interest" description="Disordered" evidence="1">
    <location>
        <begin position="1637"/>
        <end position="1671"/>
    </location>
</feature>
<feature type="compositionally biased region" description="Basic and acidic residues" evidence="1">
    <location>
        <begin position="322"/>
        <end position="335"/>
    </location>
</feature>
<dbReference type="GeneID" id="19335272"/>
<feature type="compositionally biased region" description="Polar residues" evidence="1">
    <location>
        <begin position="729"/>
        <end position="745"/>
    </location>
</feature>
<feature type="compositionally biased region" description="Acidic residues" evidence="1">
    <location>
        <begin position="1292"/>
        <end position="1306"/>
    </location>
</feature>
<feature type="region of interest" description="Disordered" evidence="1">
    <location>
        <begin position="1269"/>
        <end position="1372"/>
    </location>
</feature>
<dbReference type="OrthoDB" id="3648001at2759"/>
<evidence type="ECO:0000256" key="1">
    <source>
        <dbReference type="SAM" id="MobiDB-lite"/>
    </source>
</evidence>
<dbReference type="RefSeq" id="XP_007921321.1">
    <property type="nucleotide sequence ID" value="XM_007923130.1"/>
</dbReference>
<evidence type="ECO:0000313" key="2">
    <source>
        <dbReference type="EMBL" id="EME88169.1"/>
    </source>
</evidence>
<dbReference type="KEGG" id="pfj:MYCFIDRAFT_192407"/>
<dbReference type="eggNOG" id="ENOG502RV8Z">
    <property type="taxonomic scope" value="Eukaryota"/>
</dbReference>
<reference evidence="2 3" key="1">
    <citation type="journal article" date="2012" name="PLoS Pathog.">
        <title>Diverse lifestyles and strategies of plant pathogenesis encoded in the genomes of eighteen Dothideomycetes fungi.</title>
        <authorList>
            <person name="Ohm R.A."/>
            <person name="Feau N."/>
            <person name="Henrissat B."/>
            <person name="Schoch C.L."/>
            <person name="Horwitz B.A."/>
            <person name="Barry K.W."/>
            <person name="Condon B.J."/>
            <person name="Copeland A.C."/>
            <person name="Dhillon B."/>
            <person name="Glaser F."/>
            <person name="Hesse C.N."/>
            <person name="Kosti I."/>
            <person name="LaButti K."/>
            <person name="Lindquist E.A."/>
            <person name="Lucas S."/>
            <person name="Salamov A.A."/>
            <person name="Bradshaw R.E."/>
            <person name="Ciuffetti L."/>
            <person name="Hamelin R.C."/>
            <person name="Kema G.H.J."/>
            <person name="Lawrence C."/>
            <person name="Scott J.A."/>
            <person name="Spatafora J.W."/>
            <person name="Turgeon B.G."/>
            <person name="de Wit P.J.G.M."/>
            <person name="Zhong S."/>
            <person name="Goodwin S.B."/>
            <person name="Grigoriev I.V."/>
        </authorList>
    </citation>
    <scope>NUCLEOTIDE SEQUENCE [LARGE SCALE GENOMIC DNA]</scope>
    <source>
        <strain evidence="2 3">CIRAD86</strain>
    </source>
</reference>